<keyword evidence="2" id="KW-1185">Reference proteome</keyword>
<evidence type="ECO:0000313" key="2">
    <source>
        <dbReference type="Proteomes" id="UP001165083"/>
    </source>
</evidence>
<proteinExistence type="predicted"/>
<evidence type="ECO:0000313" key="1">
    <source>
        <dbReference type="EMBL" id="GMF29440.1"/>
    </source>
</evidence>
<reference evidence="1" key="1">
    <citation type="submission" date="2023-04" db="EMBL/GenBank/DDBJ databases">
        <title>Phytophthora lilii NBRC 32176.</title>
        <authorList>
            <person name="Ichikawa N."/>
            <person name="Sato H."/>
            <person name="Tonouchi N."/>
        </authorList>
    </citation>
    <scope>NUCLEOTIDE SEQUENCE</scope>
    <source>
        <strain evidence="1">NBRC 32176</strain>
    </source>
</reference>
<sequence>MSSVTTPFTMSAEELMTARFLETLKSHLLSSGKMGSDRRAGTLTYEYFSFQDTLYELCKGGRTSLLEWVRTNIGLRRINDVSDILSSNTSLMKLLCWKMLSCGERLFWDYGDDYAILSNISQFCTDPEAVQVLVSTINTIINEPGYIVLEPSLSTGKVNTILDLFSDLASEEAEEQGSENRFQGCREVYLALSNRGFLSGQQLSKEAVNRHCDGRLLTNELWNAVKTLS</sequence>
<organism evidence="1 2">
    <name type="scientific">Phytophthora lilii</name>
    <dbReference type="NCBI Taxonomy" id="2077276"/>
    <lineage>
        <taxon>Eukaryota</taxon>
        <taxon>Sar</taxon>
        <taxon>Stramenopiles</taxon>
        <taxon>Oomycota</taxon>
        <taxon>Peronosporomycetes</taxon>
        <taxon>Peronosporales</taxon>
        <taxon>Peronosporaceae</taxon>
        <taxon>Phytophthora</taxon>
    </lineage>
</organism>
<accession>A0A9W6X3C4</accession>
<name>A0A9W6X3C4_9STRA</name>
<protein>
    <submittedName>
        <fullName evidence="1">Unnamed protein product</fullName>
    </submittedName>
</protein>
<dbReference type="Proteomes" id="UP001165083">
    <property type="component" value="Unassembled WGS sequence"/>
</dbReference>
<comment type="caution">
    <text evidence="1">The sequence shown here is derived from an EMBL/GenBank/DDBJ whole genome shotgun (WGS) entry which is preliminary data.</text>
</comment>
<dbReference type="AlphaFoldDB" id="A0A9W6X3C4"/>
<dbReference type="EMBL" id="BSXW01000777">
    <property type="protein sequence ID" value="GMF29440.1"/>
    <property type="molecule type" value="Genomic_DNA"/>
</dbReference>
<gene>
    <name evidence="1" type="ORF">Plil01_001249700</name>
</gene>